<reference evidence="1 2" key="1">
    <citation type="submission" date="2024-06" db="EMBL/GenBank/DDBJ databases">
        <title>The Natural Products Discovery Center: Release of the First 8490 Sequenced Strains for Exploring Actinobacteria Biosynthetic Diversity.</title>
        <authorList>
            <person name="Kalkreuter E."/>
            <person name="Kautsar S.A."/>
            <person name="Yang D."/>
            <person name="Bader C.D."/>
            <person name="Teijaro C.N."/>
            <person name="Fluegel L."/>
            <person name="Davis C.M."/>
            <person name="Simpson J.R."/>
            <person name="Lauterbach L."/>
            <person name="Steele A.D."/>
            <person name="Gui C."/>
            <person name="Meng S."/>
            <person name="Li G."/>
            <person name="Viehrig K."/>
            <person name="Ye F."/>
            <person name="Su P."/>
            <person name="Kiefer A.F."/>
            <person name="Nichols A."/>
            <person name="Cepeda A.J."/>
            <person name="Yan W."/>
            <person name="Fan B."/>
            <person name="Jiang Y."/>
            <person name="Adhikari A."/>
            <person name="Zheng C.-J."/>
            <person name="Schuster L."/>
            <person name="Cowan T.M."/>
            <person name="Smanski M.J."/>
            <person name="Chevrette M.G."/>
            <person name="De Carvalho L.P.S."/>
            <person name="Shen B."/>
        </authorList>
    </citation>
    <scope>NUCLEOTIDE SEQUENCE [LARGE SCALE GENOMIC DNA]</scope>
    <source>
        <strain evidence="1 2">NPDC019583</strain>
    </source>
</reference>
<dbReference type="RefSeq" id="WP_359784260.1">
    <property type="nucleotide sequence ID" value="NZ_JBEYBN010000001.1"/>
</dbReference>
<keyword evidence="2" id="KW-1185">Reference proteome</keyword>
<organism evidence="1 2">
    <name type="scientific">Streptomyces olindensis</name>
    <dbReference type="NCBI Taxonomy" id="358823"/>
    <lineage>
        <taxon>Bacteria</taxon>
        <taxon>Bacillati</taxon>
        <taxon>Actinomycetota</taxon>
        <taxon>Actinomycetes</taxon>
        <taxon>Kitasatosporales</taxon>
        <taxon>Streptomycetaceae</taxon>
        <taxon>Streptomyces</taxon>
    </lineage>
</organism>
<name>A0ABV2XLQ2_9ACTN</name>
<comment type="caution">
    <text evidence="1">The sequence shown here is derived from an EMBL/GenBank/DDBJ whole genome shotgun (WGS) entry which is preliminary data.</text>
</comment>
<dbReference type="Proteomes" id="UP001550603">
    <property type="component" value="Unassembled WGS sequence"/>
</dbReference>
<evidence type="ECO:0000313" key="1">
    <source>
        <dbReference type="EMBL" id="MEU2264932.1"/>
    </source>
</evidence>
<proteinExistence type="predicted"/>
<sequence>MDIDVTAPTAGACPETWTVGARLTPVSGQTTGIVSLQSVPYDSWTAVPGAELTLPEAGIYEVIADVQGGIIMPGSVANAWLGARLFDVTAGAVVPLSTRTVTLFSATPADGVTHTLHGNASAAALYQVAGPVTIRVEGLKHVDSGITTGDVVFVPAFRFTKTAD</sequence>
<dbReference type="EMBL" id="JBEYBN010000001">
    <property type="protein sequence ID" value="MEU2264932.1"/>
    <property type="molecule type" value="Genomic_DNA"/>
</dbReference>
<protein>
    <submittedName>
        <fullName evidence="1">Uncharacterized protein</fullName>
    </submittedName>
</protein>
<accession>A0ABV2XLQ2</accession>
<gene>
    <name evidence="1" type="ORF">ABZ568_00460</name>
</gene>
<evidence type="ECO:0000313" key="2">
    <source>
        <dbReference type="Proteomes" id="UP001550603"/>
    </source>
</evidence>